<evidence type="ECO:0000256" key="3">
    <source>
        <dbReference type="ARBA" id="ARBA00022741"/>
    </source>
</evidence>
<name>A0A061EZ23_THECC</name>
<reference evidence="8 9" key="1">
    <citation type="journal article" date="2013" name="Genome Biol.">
        <title>The genome sequence of the most widely cultivated cacao type and its use to identify candidate genes regulating pod color.</title>
        <authorList>
            <person name="Motamayor J.C."/>
            <person name="Mockaitis K."/>
            <person name="Schmutz J."/>
            <person name="Haiminen N."/>
            <person name="Iii D.L."/>
            <person name="Cornejo O."/>
            <person name="Findley S.D."/>
            <person name="Zheng P."/>
            <person name="Utro F."/>
            <person name="Royaert S."/>
            <person name="Saski C."/>
            <person name="Jenkins J."/>
            <person name="Podicheti R."/>
            <person name="Zhao M."/>
            <person name="Scheffler B.E."/>
            <person name="Stack J.C."/>
            <person name="Feltus F.A."/>
            <person name="Mustiga G.M."/>
            <person name="Amores F."/>
            <person name="Phillips W."/>
            <person name="Marelli J.P."/>
            <person name="May G.D."/>
            <person name="Shapiro H."/>
            <person name="Ma J."/>
            <person name="Bustamante C.D."/>
            <person name="Schnell R.J."/>
            <person name="Main D."/>
            <person name="Gilbert D."/>
            <person name="Parida L."/>
            <person name="Kuhn D.N."/>
        </authorList>
    </citation>
    <scope>NUCLEOTIDE SEQUENCE [LARGE SCALE GENOMIC DNA]</scope>
    <source>
        <strain evidence="9">cv. Matina 1-6</strain>
    </source>
</reference>
<dbReference type="InterPro" id="IPR002182">
    <property type="entry name" value="NB-ARC"/>
</dbReference>
<evidence type="ECO:0000256" key="1">
    <source>
        <dbReference type="ARBA" id="ARBA00008894"/>
    </source>
</evidence>
<dbReference type="SUPFAM" id="SSF52058">
    <property type="entry name" value="L domain-like"/>
    <property type="match status" value="1"/>
</dbReference>
<dbReference type="Gene3D" id="1.10.8.430">
    <property type="entry name" value="Helical domain of apoptotic protease-activating factors"/>
    <property type="match status" value="1"/>
</dbReference>
<dbReference type="GO" id="GO:0005524">
    <property type="term" value="F:ATP binding"/>
    <property type="evidence" value="ECO:0007669"/>
    <property type="project" value="UniProtKB-KW"/>
</dbReference>
<dbReference type="EMBL" id="CM001883">
    <property type="protein sequence ID" value="EOY10046.1"/>
    <property type="molecule type" value="Genomic_DNA"/>
</dbReference>
<dbReference type="InterPro" id="IPR055414">
    <property type="entry name" value="LRR_R13L4/SHOC2-like"/>
</dbReference>
<evidence type="ECO:0000256" key="6">
    <source>
        <dbReference type="SAM" id="Coils"/>
    </source>
</evidence>
<dbReference type="Proteomes" id="UP000026915">
    <property type="component" value="Chromosome 5"/>
</dbReference>
<dbReference type="PANTHER" id="PTHR33463:SF192">
    <property type="entry name" value="DISEASE RESISTANCE PROTEIN RPS2-LIKE"/>
    <property type="match status" value="1"/>
</dbReference>
<dbReference type="GO" id="GO:0006952">
    <property type="term" value="P:defense response"/>
    <property type="evidence" value="ECO:0007669"/>
    <property type="project" value="UniProtKB-KW"/>
</dbReference>
<keyword evidence="2" id="KW-0677">Repeat</keyword>
<keyword evidence="4" id="KW-0611">Plant defense</keyword>
<comment type="similarity">
    <text evidence="1">Belongs to the disease resistance NB-LRR family.</text>
</comment>
<dbReference type="HOGENOM" id="CLU_000427_1_1_1"/>
<dbReference type="eggNOG" id="KOG4658">
    <property type="taxonomic scope" value="Eukaryota"/>
</dbReference>
<evidence type="ECO:0000313" key="8">
    <source>
        <dbReference type="EMBL" id="EOY10046.1"/>
    </source>
</evidence>
<keyword evidence="5" id="KW-0067">ATP-binding</keyword>
<dbReference type="InterPro" id="IPR027417">
    <property type="entry name" value="P-loop_NTPase"/>
</dbReference>
<accession>A0A061EZ23</accession>
<dbReference type="OMA" id="VIWHIVA"/>
<dbReference type="Gene3D" id="3.80.10.10">
    <property type="entry name" value="Ribonuclease Inhibitor"/>
    <property type="match status" value="1"/>
</dbReference>
<evidence type="ECO:0000256" key="2">
    <source>
        <dbReference type="ARBA" id="ARBA00022737"/>
    </source>
</evidence>
<feature type="domain" description="AAA+ ATPase" evidence="7">
    <location>
        <begin position="158"/>
        <end position="290"/>
    </location>
</feature>
<evidence type="ECO:0000256" key="4">
    <source>
        <dbReference type="ARBA" id="ARBA00022821"/>
    </source>
</evidence>
<dbReference type="InParanoid" id="A0A061EZ23"/>
<dbReference type="InterPro" id="IPR050905">
    <property type="entry name" value="Plant_NBS-LRR"/>
</dbReference>
<sequence>MYNILDHIPAAAQCIFYTFDRILDPDKKVEKLKNEVDKLKNARNQVQKSVDVAIKNEQEILEGVHRWFIEVDKKLTEEEVKITKAEETARKRCFLESFPNFMSRYHLRKEVDKEAKAIAQLLKDGEFDGGAHIPASDISFKSREHALTEIINALKDANVNMIGVYGLAGVGKTTLVKEVARQAKESKLFDALAMVDVTKASDTENIQEELADQIDLVFTDNINITRLRADRIRQKLKSTKTLVILDDIRSRLNLKAIGIPFGHKLVACKILLTSRDLNVLSSEMGVENNFGISVLAEEEAWDLFKKMAGDGVEHPRLRSTAKEVSRGCACLPLAIVTVAKVLKNKSFIQRKAALNQLKWHNPSNLTEGTSSRNLTGIPADVYSAIKLSYDYLESEEHRLTFLLCSLLGRKATMFNLLTYAMGLGLFQGIITLEEAGVKVEALINQLKCSYLLRDGFAHWQFSIHDIVRDVAMSIPFRGGNILSMTNEVTLKDWEDKIFAKNCTAISLLDNEPMELPDELNCERLQFLHISCKVSSLNVPGGFFARTSELKVLDLTNMNFSSLPSSITQLANLCTLHLDKCLLKDIAIIGELKDLEILSLQRATIEELPEEIKQLTKLRSLNLSKTKIKAIPANLLSSLSRLEQLYLCESFVE</sequence>
<dbReference type="GO" id="GO:0043531">
    <property type="term" value="F:ADP binding"/>
    <property type="evidence" value="ECO:0007669"/>
    <property type="project" value="InterPro"/>
</dbReference>
<proteinExistence type="inferred from homology"/>
<dbReference type="PANTHER" id="PTHR33463">
    <property type="entry name" value="NB-ARC DOMAIN-CONTAINING PROTEIN-RELATED"/>
    <property type="match status" value="1"/>
</dbReference>
<dbReference type="SUPFAM" id="SSF52540">
    <property type="entry name" value="P-loop containing nucleoside triphosphate hydrolases"/>
    <property type="match status" value="1"/>
</dbReference>
<dbReference type="InterPro" id="IPR042197">
    <property type="entry name" value="Apaf_helical"/>
</dbReference>
<dbReference type="InterPro" id="IPR032675">
    <property type="entry name" value="LRR_dom_sf"/>
</dbReference>
<protein>
    <submittedName>
        <fullName evidence="8">Cc-nbs-lrr resistance-like protein</fullName>
    </submittedName>
</protein>
<evidence type="ECO:0000313" key="9">
    <source>
        <dbReference type="Proteomes" id="UP000026915"/>
    </source>
</evidence>
<feature type="coiled-coil region" evidence="6">
    <location>
        <begin position="29"/>
        <end position="56"/>
    </location>
</feature>
<dbReference type="Gramene" id="EOY10046">
    <property type="protein sequence ID" value="EOY10046"/>
    <property type="gene ID" value="TCM_025435"/>
</dbReference>
<keyword evidence="3" id="KW-0547">Nucleotide-binding</keyword>
<dbReference type="PRINTS" id="PR00364">
    <property type="entry name" value="DISEASERSIST"/>
</dbReference>
<dbReference type="Pfam" id="PF23598">
    <property type="entry name" value="LRR_14"/>
    <property type="match status" value="1"/>
</dbReference>
<keyword evidence="6" id="KW-0175">Coiled coil</keyword>
<dbReference type="Gene3D" id="3.40.50.300">
    <property type="entry name" value="P-loop containing nucleotide triphosphate hydrolases"/>
    <property type="match status" value="1"/>
</dbReference>
<dbReference type="InterPro" id="IPR003593">
    <property type="entry name" value="AAA+_ATPase"/>
</dbReference>
<evidence type="ECO:0000256" key="5">
    <source>
        <dbReference type="ARBA" id="ARBA00022840"/>
    </source>
</evidence>
<organism evidence="8 9">
    <name type="scientific">Theobroma cacao</name>
    <name type="common">Cacao</name>
    <name type="synonym">Cocoa</name>
    <dbReference type="NCBI Taxonomy" id="3641"/>
    <lineage>
        <taxon>Eukaryota</taxon>
        <taxon>Viridiplantae</taxon>
        <taxon>Streptophyta</taxon>
        <taxon>Embryophyta</taxon>
        <taxon>Tracheophyta</taxon>
        <taxon>Spermatophyta</taxon>
        <taxon>Magnoliopsida</taxon>
        <taxon>eudicotyledons</taxon>
        <taxon>Gunneridae</taxon>
        <taxon>Pentapetalae</taxon>
        <taxon>rosids</taxon>
        <taxon>malvids</taxon>
        <taxon>Malvales</taxon>
        <taxon>Malvaceae</taxon>
        <taxon>Byttnerioideae</taxon>
        <taxon>Theobroma</taxon>
    </lineage>
</organism>
<dbReference type="AlphaFoldDB" id="A0A061EZ23"/>
<dbReference type="Pfam" id="PF00931">
    <property type="entry name" value="NB-ARC"/>
    <property type="match status" value="1"/>
</dbReference>
<dbReference type="SMART" id="SM00382">
    <property type="entry name" value="AAA"/>
    <property type="match status" value="1"/>
</dbReference>
<evidence type="ECO:0000259" key="7">
    <source>
        <dbReference type="SMART" id="SM00382"/>
    </source>
</evidence>
<gene>
    <name evidence="8" type="ORF">TCM_025435</name>
</gene>
<keyword evidence="9" id="KW-1185">Reference proteome</keyword>